<protein>
    <submittedName>
        <fullName evidence="3">Uncharacterized protein</fullName>
    </submittedName>
</protein>
<evidence type="ECO:0000256" key="1">
    <source>
        <dbReference type="SAM" id="Coils"/>
    </source>
</evidence>
<gene>
    <name evidence="3" type="ORF">SAMN04487944_10246</name>
</gene>
<keyword evidence="1" id="KW-0175">Coiled coil</keyword>
<proteinExistence type="predicted"/>
<keyword evidence="2" id="KW-0472">Membrane</keyword>
<keyword evidence="2" id="KW-0812">Transmembrane</keyword>
<evidence type="ECO:0000256" key="2">
    <source>
        <dbReference type="SAM" id="Phobius"/>
    </source>
</evidence>
<sequence length="211" mass="25590">MQQESRSELHQQLSQTKQNLIKLQENYRNYQALLPEVKLLKWWQHIIVWFILFFGVAYLIDIVTYPFRSLFNVGEPSDFLVYLLMAIFTIFYIMGYTKYGRYKEKKAQEKLEKQTTVLQRLEAEKEQLLQLLDYSIVPEKYWTVHAIQMFEEYIQNSRADSLKEAINLYEQELRHEEHMQEMRHLKQLQAATYQKAQEASTLGWINFFTRR</sequence>
<keyword evidence="2" id="KW-1133">Transmembrane helix</keyword>
<reference evidence="3 4" key="1">
    <citation type="submission" date="2016-10" db="EMBL/GenBank/DDBJ databases">
        <authorList>
            <person name="de Groot N.N."/>
        </authorList>
    </citation>
    <scope>NUCLEOTIDE SEQUENCE [LARGE SCALE GENOMIC DNA]</scope>
    <source>
        <strain evidence="3 4">CGMCC 1.7727</strain>
    </source>
</reference>
<dbReference type="RefSeq" id="WP_089738978.1">
    <property type="nucleotide sequence ID" value="NZ_FOGL01000002.1"/>
</dbReference>
<name>A0A1H9MLG1_9BACI</name>
<dbReference type="OrthoDB" id="2846347at2"/>
<feature type="coiled-coil region" evidence="1">
    <location>
        <begin position="6"/>
        <end position="33"/>
    </location>
</feature>
<dbReference type="AlphaFoldDB" id="A0A1H9MLG1"/>
<evidence type="ECO:0000313" key="4">
    <source>
        <dbReference type="Proteomes" id="UP000199687"/>
    </source>
</evidence>
<feature type="transmembrane region" description="Helical" evidence="2">
    <location>
        <begin position="46"/>
        <end position="67"/>
    </location>
</feature>
<dbReference type="STRING" id="531814.SAMN04487944_10246"/>
<dbReference type="Proteomes" id="UP000199687">
    <property type="component" value="Unassembled WGS sequence"/>
</dbReference>
<evidence type="ECO:0000313" key="3">
    <source>
        <dbReference type="EMBL" id="SER24532.1"/>
    </source>
</evidence>
<dbReference type="EMBL" id="FOGL01000002">
    <property type="protein sequence ID" value="SER24532.1"/>
    <property type="molecule type" value="Genomic_DNA"/>
</dbReference>
<accession>A0A1H9MLG1</accession>
<organism evidence="3 4">
    <name type="scientific">Gracilibacillus ureilyticus</name>
    <dbReference type="NCBI Taxonomy" id="531814"/>
    <lineage>
        <taxon>Bacteria</taxon>
        <taxon>Bacillati</taxon>
        <taxon>Bacillota</taxon>
        <taxon>Bacilli</taxon>
        <taxon>Bacillales</taxon>
        <taxon>Bacillaceae</taxon>
        <taxon>Gracilibacillus</taxon>
    </lineage>
</organism>
<keyword evidence="4" id="KW-1185">Reference proteome</keyword>
<feature type="transmembrane region" description="Helical" evidence="2">
    <location>
        <begin position="79"/>
        <end position="97"/>
    </location>
</feature>
<feature type="coiled-coil region" evidence="1">
    <location>
        <begin position="104"/>
        <end position="131"/>
    </location>
</feature>